<evidence type="ECO:0000313" key="3">
    <source>
        <dbReference type="Proteomes" id="UP000028545"/>
    </source>
</evidence>
<dbReference type="OMA" id="GGWLFND"/>
<organism evidence="2 3">
    <name type="scientific">Pseudallescheria apiosperma</name>
    <name type="common">Scedosporium apiospermum</name>
    <dbReference type="NCBI Taxonomy" id="563466"/>
    <lineage>
        <taxon>Eukaryota</taxon>
        <taxon>Fungi</taxon>
        <taxon>Dikarya</taxon>
        <taxon>Ascomycota</taxon>
        <taxon>Pezizomycotina</taxon>
        <taxon>Sordariomycetes</taxon>
        <taxon>Hypocreomycetidae</taxon>
        <taxon>Microascales</taxon>
        <taxon>Microascaceae</taxon>
        <taxon>Scedosporium</taxon>
    </lineage>
</organism>
<evidence type="ECO:0000259" key="1">
    <source>
        <dbReference type="Pfam" id="PF10395"/>
    </source>
</evidence>
<name>A0A084G0K1_PSEDA</name>
<dbReference type="KEGG" id="sapo:SAPIO_CDS7917"/>
<evidence type="ECO:0000313" key="2">
    <source>
        <dbReference type="EMBL" id="KEZ40863.1"/>
    </source>
</evidence>
<sequence>MSANYKIQKPYVLAELPRPLDQTKGSYVIGEVFGHHPSHGKRKRPEVVVGINGEAANLYDVSASRLITSYPIPPQQTFTCSPISLRIRLLKGQGIARYTYIATRDSTGQSMMLFRDIVDSAGKTTSSSKTRHLKTSSRIRYIGVSPSITSSTGPENVHRLVGNLLIICANGDVISLDPETLEQRWKESASKLSRDEMSTPVSEYSVELVAMTTAADVIDGIFEGRKDAFAAAFPQSLAVSEAKPDTLVFVSHLVRNGVQERQLSVLGILPSENSTASMQHMLQLHVTPIPSQPTSNAETVYDYKLHLPSGSLLELQDSTLVVYNITSAISTIRHTLLMQAATSYLRLSGHSILAGSPTHLNLYNPTFHSLQATVPLDLSEITSKRGSEQSKSAYTLTAYFRRLDVAVGLYDNLLVAVQVDPPASGGKRSYADGLLIDSIGKGAPKDVPVSATRPGKKLRSSALSTLLPGSIAGSYMSTCIQEMDKADALLVDDNLAEFEKLLASKFMVELATTNEDEESGTENKSLPDWTWHSNPSDYPIVDRRWVLYAIGRVLTLDPNCEDADGAVKLALASINVLIYLIVAGHLTLSNIRAAFRGLDLGPELSDTVLAEGLALRLAEVDPTLELLVNYILVTKLGPPELLMGIRAIMRSLDYVTDSLKSPPKFLTQEAHESEEDEEIRMELDQLDRQIQATEYHLGDQNSTRANGLTAALAKLSTHSSQTVVKALRTCLKADEIFSLIFLLRAELVRGSWTSRYVDVGYAVAGQTQPEAPPDDSICLIANLLSRCVDAVGPTGWLLNDSLSSDVESETGDFLRALKLEVSAALEGLEEAVQLNGLLSEVVRYGTAVREHGPAALSKLQRAEGCMLPIGLKAKQAVAKEKVVSGGEVVKRSQREIGHLISQKVASYSLERITL</sequence>
<dbReference type="EMBL" id="JOWA01000113">
    <property type="protein sequence ID" value="KEZ40863.1"/>
    <property type="molecule type" value="Genomic_DNA"/>
</dbReference>
<feature type="domain" description="Utp8 beta-propeller" evidence="1">
    <location>
        <begin position="7"/>
        <end position="374"/>
    </location>
</feature>
<keyword evidence="3" id="KW-1185">Reference proteome</keyword>
<dbReference type="InterPro" id="IPR018843">
    <property type="entry name" value="Utp8_b-prop"/>
</dbReference>
<dbReference type="HOGENOM" id="CLU_013566_0_0_1"/>
<dbReference type="AlphaFoldDB" id="A0A084G0K1"/>
<dbReference type="RefSeq" id="XP_016640662.1">
    <property type="nucleotide sequence ID" value="XM_016789682.1"/>
</dbReference>
<dbReference type="OrthoDB" id="5330858at2759"/>
<comment type="caution">
    <text evidence="2">The sequence shown here is derived from an EMBL/GenBank/DDBJ whole genome shotgun (WGS) entry which is preliminary data.</text>
</comment>
<reference evidence="2 3" key="1">
    <citation type="journal article" date="2014" name="Genome Announc.">
        <title>Draft genome sequence of the pathogenic fungus Scedosporium apiospermum.</title>
        <authorList>
            <person name="Vandeputte P."/>
            <person name="Ghamrawi S."/>
            <person name="Rechenmann M."/>
            <person name="Iltis A."/>
            <person name="Giraud S."/>
            <person name="Fleury M."/>
            <person name="Thornton C."/>
            <person name="Delhaes L."/>
            <person name="Meyer W."/>
            <person name="Papon N."/>
            <person name="Bouchara J.P."/>
        </authorList>
    </citation>
    <scope>NUCLEOTIDE SEQUENCE [LARGE SCALE GENOMIC DNA]</scope>
    <source>
        <strain evidence="2 3">IHEM 14462</strain>
    </source>
</reference>
<proteinExistence type="predicted"/>
<gene>
    <name evidence="2" type="ORF">SAPIO_CDS7917</name>
</gene>
<accession>A0A084G0K1</accession>
<dbReference type="Proteomes" id="UP000028545">
    <property type="component" value="Unassembled WGS sequence"/>
</dbReference>
<protein>
    <recommendedName>
        <fullName evidence="1">Utp8 beta-propeller domain-containing protein</fullName>
    </recommendedName>
</protein>
<dbReference type="Pfam" id="PF10395">
    <property type="entry name" value="Utp8_b_propeller"/>
    <property type="match status" value="1"/>
</dbReference>
<dbReference type="GeneID" id="27726989"/>
<dbReference type="VEuPathDB" id="FungiDB:SAPIO_CDS7917"/>